<name>A0A5B1LPP7_9ACTN</name>
<dbReference type="PANTHER" id="PTHR46211">
    <property type="entry name" value="GLYCEROPHOSPHORYL DIESTER PHOSPHODIESTERASE"/>
    <property type="match status" value="1"/>
</dbReference>
<dbReference type="GO" id="GO:0006629">
    <property type="term" value="P:lipid metabolic process"/>
    <property type="evidence" value="ECO:0007669"/>
    <property type="project" value="InterPro"/>
</dbReference>
<feature type="compositionally biased region" description="Low complexity" evidence="1">
    <location>
        <begin position="54"/>
        <end position="64"/>
    </location>
</feature>
<keyword evidence="2" id="KW-0732">Signal</keyword>
<evidence type="ECO:0000313" key="5">
    <source>
        <dbReference type="Proteomes" id="UP000325003"/>
    </source>
</evidence>
<dbReference type="Pfam" id="PF03009">
    <property type="entry name" value="GDPD"/>
    <property type="match status" value="1"/>
</dbReference>
<feature type="region of interest" description="Disordered" evidence="1">
    <location>
        <begin position="21"/>
        <end position="64"/>
    </location>
</feature>
<evidence type="ECO:0000256" key="2">
    <source>
        <dbReference type="SAM" id="SignalP"/>
    </source>
</evidence>
<reference evidence="4 5" key="1">
    <citation type="submission" date="2019-09" db="EMBL/GenBank/DDBJ databases">
        <title>Nocardioides panacisoli sp. nov., isolated from the soil of a ginseng field.</title>
        <authorList>
            <person name="Cho C."/>
        </authorList>
    </citation>
    <scope>NUCLEOTIDE SEQUENCE [LARGE SCALE GENOMIC DNA]</scope>
    <source>
        <strain evidence="4 5">BN130099</strain>
    </source>
</reference>
<dbReference type="PANTHER" id="PTHR46211:SF1">
    <property type="entry name" value="GLYCEROPHOSPHODIESTER PHOSPHODIESTERASE, CYTOPLASMIC"/>
    <property type="match status" value="1"/>
</dbReference>
<evidence type="ECO:0000259" key="3">
    <source>
        <dbReference type="PROSITE" id="PS51704"/>
    </source>
</evidence>
<dbReference type="GO" id="GO:0008081">
    <property type="term" value="F:phosphoric diester hydrolase activity"/>
    <property type="evidence" value="ECO:0007669"/>
    <property type="project" value="InterPro"/>
</dbReference>
<dbReference type="AlphaFoldDB" id="A0A5B1LPP7"/>
<dbReference type="InterPro" id="IPR017946">
    <property type="entry name" value="PLC-like_Pdiesterase_TIM-brl"/>
</dbReference>
<reference evidence="4 5" key="2">
    <citation type="submission" date="2019-09" db="EMBL/GenBank/DDBJ databases">
        <authorList>
            <person name="Jin C."/>
        </authorList>
    </citation>
    <scope>NUCLEOTIDE SEQUENCE [LARGE SCALE GENOMIC DNA]</scope>
    <source>
        <strain evidence="4 5">BN130099</strain>
    </source>
</reference>
<keyword evidence="5" id="KW-1185">Reference proteome</keyword>
<comment type="caution">
    <text evidence="4">The sequence shown here is derived from an EMBL/GenBank/DDBJ whole genome shotgun (WGS) entry which is preliminary data.</text>
</comment>
<dbReference type="PROSITE" id="PS51704">
    <property type="entry name" value="GP_PDE"/>
    <property type="match status" value="1"/>
</dbReference>
<dbReference type="SUPFAM" id="SSF51695">
    <property type="entry name" value="PLC-like phosphodiesterases"/>
    <property type="match status" value="1"/>
</dbReference>
<gene>
    <name evidence="4" type="ORF">F0U44_04425</name>
</gene>
<dbReference type="EMBL" id="VUJV01000001">
    <property type="protein sequence ID" value="KAA1421537.1"/>
    <property type="molecule type" value="Genomic_DNA"/>
</dbReference>
<accession>A0A5B1LPP7</accession>
<organism evidence="4 5">
    <name type="scientific">Nocardioides humilatus</name>
    <dbReference type="NCBI Taxonomy" id="2607660"/>
    <lineage>
        <taxon>Bacteria</taxon>
        <taxon>Bacillati</taxon>
        <taxon>Actinomycetota</taxon>
        <taxon>Actinomycetes</taxon>
        <taxon>Propionibacteriales</taxon>
        <taxon>Nocardioidaceae</taxon>
        <taxon>Nocardioides</taxon>
    </lineage>
</organism>
<sequence length="297" mass="31956">MLHRRIAIAVVMVAVLSGCSETGGDAATNDEARSTSTAEPGRAPGNGKTKDGKPSTATPPTITSIGISHRGAYDAEISENGVPALENAVQLHAEMAEFDIRPTSDGGLVVMHDGGLSRTTDCEGQVWARTLAEIQQQCRLGDGSPVPSLRDFIATARRGGLPLMIELKMGPGWTADVFSDLRESLDPLNEHRGSVFLSFDDRLLALAHDAIPELPGIWIVPRRISSSGGVLDMPVDGFLVDGELTTAAWVARAHRHDKLVYSRVVDTTAGWEQCTEIGMDGVLTNHVADYLRWRDDH</sequence>
<dbReference type="RefSeq" id="WP_149726997.1">
    <property type="nucleotide sequence ID" value="NZ_VUJV01000001.1"/>
</dbReference>
<dbReference type="InterPro" id="IPR030395">
    <property type="entry name" value="GP_PDE_dom"/>
</dbReference>
<proteinExistence type="predicted"/>
<protein>
    <recommendedName>
        <fullName evidence="3">GP-PDE domain-containing protein</fullName>
    </recommendedName>
</protein>
<dbReference type="Gene3D" id="3.20.20.190">
    <property type="entry name" value="Phosphatidylinositol (PI) phosphodiesterase"/>
    <property type="match status" value="1"/>
</dbReference>
<evidence type="ECO:0000256" key="1">
    <source>
        <dbReference type="SAM" id="MobiDB-lite"/>
    </source>
</evidence>
<feature type="signal peptide" evidence="2">
    <location>
        <begin position="1"/>
        <end position="22"/>
    </location>
</feature>
<feature type="chain" id="PRO_5038667165" description="GP-PDE domain-containing protein" evidence="2">
    <location>
        <begin position="23"/>
        <end position="297"/>
    </location>
</feature>
<dbReference type="Proteomes" id="UP000325003">
    <property type="component" value="Unassembled WGS sequence"/>
</dbReference>
<dbReference type="PROSITE" id="PS51257">
    <property type="entry name" value="PROKAR_LIPOPROTEIN"/>
    <property type="match status" value="1"/>
</dbReference>
<feature type="domain" description="GP-PDE" evidence="3">
    <location>
        <begin position="64"/>
        <end position="294"/>
    </location>
</feature>
<evidence type="ECO:0000313" key="4">
    <source>
        <dbReference type="EMBL" id="KAA1421537.1"/>
    </source>
</evidence>